<evidence type="ECO:0000259" key="3">
    <source>
        <dbReference type="PROSITE" id="PS51184"/>
    </source>
</evidence>
<feature type="domain" description="JmjC" evidence="3">
    <location>
        <begin position="396"/>
        <end position="564"/>
    </location>
</feature>
<keyword evidence="5" id="KW-1185">Reference proteome</keyword>
<sequence length="568" mass="65059">MLSSVTKSFTSGYFPDETKHGKYWKQKHLKKIKVLVLLVLSSAVLAFTHRMLTVSINRFANDKPEQLSHEKMEKLKRTKESLQEKIKAALQEGLVIKVDEEAWKRGVIKFLRSSSEMNYVMEKHEQRLAILDTAIRMNEDSGTQWMNSEFLPSLTKGRPLLESMTKILKRKPNGAIVSPRKFFKAKRHEEKFAWEDSAVSDKSSGPKMDFTKHSYKYPAKMSVQSEQLGNYPKLRPLRTLIEDWPQDDIDHPPTPFEEVLVHFDYTDPNDVVAAREFREARLPFKLINVPEVVAAGKKWTDGYLSENFNGSVVGAKPLSGKCQESINNFFPYFNGDAWDVESFGLAPSRYNDWTFDKWAEHARYADETGLNPNKPHFYWQTGVRKEERMAPEPEWSFISKDLPSFSSPTETFFVFKPEAQKGIQCRFGERGVTAATHFDAGRNMVAMISGAKRYILSPPTECSKLGIVTTREHPMYRQSMLNFGHMNLMHDLDMPEDERSWLEESGNAMSLETVLKAGEVLYIPSHWFHYISSLQKSAQCNVRSGVDFEGDSVFGGQADVSERCDPVI</sequence>
<feature type="transmembrane region" description="Helical" evidence="2">
    <location>
        <begin position="32"/>
        <end position="52"/>
    </location>
</feature>
<keyword evidence="2" id="KW-1133">Transmembrane helix</keyword>
<dbReference type="AlphaFoldDB" id="A0AAD2CH52"/>
<dbReference type="PANTHER" id="PTHR12461:SF98">
    <property type="entry name" value="CUPIN-LIKE DOMAIN-CONTAINING PROTEIN"/>
    <property type="match status" value="1"/>
</dbReference>
<dbReference type="Proteomes" id="UP001295423">
    <property type="component" value="Unassembled WGS sequence"/>
</dbReference>
<dbReference type="InterPro" id="IPR014710">
    <property type="entry name" value="RmlC-like_jellyroll"/>
</dbReference>
<reference evidence="4" key="1">
    <citation type="submission" date="2023-08" db="EMBL/GenBank/DDBJ databases">
        <authorList>
            <person name="Audoor S."/>
            <person name="Bilcke G."/>
        </authorList>
    </citation>
    <scope>NUCLEOTIDE SEQUENCE</scope>
</reference>
<gene>
    <name evidence="4" type="ORF">CYCCA115_LOCUS838</name>
</gene>
<proteinExistence type="predicted"/>
<dbReference type="EMBL" id="CAKOGP040000002">
    <property type="protein sequence ID" value="CAJ1919154.1"/>
    <property type="molecule type" value="Genomic_DNA"/>
</dbReference>
<feature type="coiled-coil region" evidence="1">
    <location>
        <begin position="65"/>
        <end position="92"/>
    </location>
</feature>
<evidence type="ECO:0000313" key="5">
    <source>
        <dbReference type="Proteomes" id="UP001295423"/>
    </source>
</evidence>
<organism evidence="4 5">
    <name type="scientific">Cylindrotheca closterium</name>
    <dbReference type="NCBI Taxonomy" id="2856"/>
    <lineage>
        <taxon>Eukaryota</taxon>
        <taxon>Sar</taxon>
        <taxon>Stramenopiles</taxon>
        <taxon>Ochrophyta</taxon>
        <taxon>Bacillariophyta</taxon>
        <taxon>Bacillariophyceae</taxon>
        <taxon>Bacillariophycidae</taxon>
        <taxon>Bacillariales</taxon>
        <taxon>Bacillariaceae</taxon>
        <taxon>Cylindrotheca</taxon>
    </lineage>
</organism>
<accession>A0AAD2CH52</accession>
<dbReference type="PANTHER" id="PTHR12461">
    <property type="entry name" value="HYPOXIA-INDUCIBLE FACTOR 1 ALPHA INHIBITOR-RELATED"/>
    <property type="match status" value="1"/>
</dbReference>
<keyword evidence="1" id="KW-0175">Coiled coil</keyword>
<keyword evidence="2" id="KW-0812">Transmembrane</keyword>
<protein>
    <recommendedName>
        <fullName evidence="3">JmjC domain-containing protein</fullName>
    </recommendedName>
</protein>
<dbReference type="InterPro" id="IPR003347">
    <property type="entry name" value="JmjC_dom"/>
</dbReference>
<dbReference type="PROSITE" id="PS51184">
    <property type="entry name" value="JMJC"/>
    <property type="match status" value="1"/>
</dbReference>
<evidence type="ECO:0000256" key="1">
    <source>
        <dbReference type="SAM" id="Coils"/>
    </source>
</evidence>
<dbReference type="InterPro" id="IPR041667">
    <property type="entry name" value="Cupin_8"/>
</dbReference>
<comment type="caution">
    <text evidence="4">The sequence shown here is derived from an EMBL/GenBank/DDBJ whole genome shotgun (WGS) entry which is preliminary data.</text>
</comment>
<keyword evidence="2" id="KW-0472">Membrane</keyword>
<name>A0AAD2CH52_9STRA</name>
<dbReference type="Pfam" id="PF13621">
    <property type="entry name" value="Cupin_8"/>
    <property type="match status" value="1"/>
</dbReference>
<dbReference type="Gene3D" id="2.60.120.10">
    <property type="entry name" value="Jelly Rolls"/>
    <property type="match status" value="1"/>
</dbReference>
<evidence type="ECO:0000313" key="4">
    <source>
        <dbReference type="EMBL" id="CAJ1919154.1"/>
    </source>
</evidence>
<evidence type="ECO:0000256" key="2">
    <source>
        <dbReference type="SAM" id="Phobius"/>
    </source>
</evidence>
<dbReference type="SUPFAM" id="SSF51197">
    <property type="entry name" value="Clavaminate synthase-like"/>
    <property type="match status" value="1"/>
</dbReference>